<organism evidence="4 5">
    <name type="scientific">Cylicocyclus nassatus</name>
    <name type="common">Nematode worm</name>
    <dbReference type="NCBI Taxonomy" id="53992"/>
    <lineage>
        <taxon>Eukaryota</taxon>
        <taxon>Metazoa</taxon>
        <taxon>Ecdysozoa</taxon>
        <taxon>Nematoda</taxon>
        <taxon>Chromadorea</taxon>
        <taxon>Rhabditida</taxon>
        <taxon>Rhabditina</taxon>
        <taxon>Rhabditomorpha</taxon>
        <taxon>Strongyloidea</taxon>
        <taxon>Strongylidae</taxon>
        <taxon>Cylicocyclus</taxon>
    </lineage>
</organism>
<dbReference type="Pfam" id="PF00293">
    <property type="entry name" value="NUDIX"/>
    <property type="match status" value="1"/>
</dbReference>
<feature type="domain" description="Nudix hydrolase" evidence="3">
    <location>
        <begin position="94"/>
        <end position="228"/>
    </location>
</feature>
<dbReference type="Gene3D" id="3.90.79.10">
    <property type="entry name" value="Nucleoside Triphosphate Pyrophosphohydrolase"/>
    <property type="match status" value="1"/>
</dbReference>
<dbReference type="SUPFAM" id="SSF55811">
    <property type="entry name" value="Nudix"/>
    <property type="match status" value="1"/>
</dbReference>
<dbReference type="InterPro" id="IPR003293">
    <property type="entry name" value="Nudix_hydrolase6-like"/>
</dbReference>
<dbReference type="InterPro" id="IPR000086">
    <property type="entry name" value="NUDIX_hydrolase_dom"/>
</dbReference>
<dbReference type="InterPro" id="IPR015797">
    <property type="entry name" value="NUDIX_hydrolase-like_dom_sf"/>
</dbReference>
<evidence type="ECO:0000313" key="4">
    <source>
        <dbReference type="EMBL" id="CAJ0594543.1"/>
    </source>
</evidence>
<evidence type="ECO:0000256" key="2">
    <source>
        <dbReference type="ARBA" id="ARBA00022801"/>
    </source>
</evidence>
<dbReference type="Proteomes" id="UP001176961">
    <property type="component" value="Unassembled WGS sequence"/>
</dbReference>
<keyword evidence="5" id="KW-1185">Reference proteome</keyword>
<sequence>MLPAKTTVNRDILVHTSTLPKKVKTNFKQMLSNSLKSWKELGIEVAHIGINLKDAFLVPLLARRGFKFSFVTDDGLTMSRWVPDTASPLVPRGSYHHCVQCLVVDKLGRILVIKEQKHTDSAWKLPGGKAQNCEKIFDTAKRKVLEQTGIRATPDAIISVKHRAALPHSIYIGTFFFSCLMHTEEDADKQDASHHSHEYVASWFTRDELRSFDIKDFFEQHRNIFLQYDEWLKSSTGQDTAFTKDGWRFHHCSFFSEV</sequence>
<proteinExistence type="inferred from homology"/>
<reference evidence="4" key="1">
    <citation type="submission" date="2023-07" db="EMBL/GenBank/DDBJ databases">
        <authorList>
            <consortium name="CYATHOMIX"/>
        </authorList>
    </citation>
    <scope>NUCLEOTIDE SEQUENCE</scope>
    <source>
        <strain evidence="4">N/A</strain>
    </source>
</reference>
<accession>A0AA36LZM7</accession>
<evidence type="ECO:0000313" key="5">
    <source>
        <dbReference type="Proteomes" id="UP001176961"/>
    </source>
</evidence>
<dbReference type="PANTHER" id="PTHR13994">
    <property type="entry name" value="NUDIX HYDROLASE RELATED"/>
    <property type="match status" value="1"/>
</dbReference>
<dbReference type="AlphaFoldDB" id="A0AA36LZM7"/>
<keyword evidence="2" id="KW-0378">Hydrolase</keyword>
<dbReference type="GO" id="GO:0035529">
    <property type="term" value="F:NADH pyrophosphatase activity"/>
    <property type="evidence" value="ECO:0007669"/>
    <property type="project" value="TreeGrafter"/>
</dbReference>
<dbReference type="EMBL" id="CATQJL010000112">
    <property type="protein sequence ID" value="CAJ0594543.1"/>
    <property type="molecule type" value="Genomic_DNA"/>
</dbReference>
<dbReference type="GO" id="GO:0047631">
    <property type="term" value="F:ADP-ribose diphosphatase activity"/>
    <property type="evidence" value="ECO:0007669"/>
    <property type="project" value="TreeGrafter"/>
</dbReference>
<dbReference type="PROSITE" id="PS51462">
    <property type="entry name" value="NUDIX"/>
    <property type="match status" value="1"/>
</dbReference>
<dbReference type="PANTHER" id="PTHR13994:SF13">
    <property type="entry name" value="FI03680P"/>
    <property type="match status" value="1"/>
</dbReference>
<comment type="similarity">
    <text evidence="1">Belongs to the Nudix hydrolase family.</text>
</comment>
<dbReference type="Pfam" id="PF18290">
    <property type="entry name" value="Nudix_hydro"/>
    <property type="match status" value="1"/>
</dbReference>
<comment type="caution">
    <text evidence="4">The sequence shown here is derived from an EMBL/GenBank/DDBJ whole genome shotgun (WGS) entry which is preliminary data.</text>
</comment>
<dbReference type="InterPro" id="IPR040618">
    <property type="entry name" value="Pre-Nudix"/>
</dbReference>
<protein>
    <recommendedName>
        <fullName evidence="3">Nudix hydrolase domain-containing protein</fullName>
    </recommendedName>
</protein>
<evidence type="ECO:0000256" key="1">
    <source>
        <dbReference type="ARBA" id="ARBA00005582"/>
    </source>
</evidence>
<gene>
    <name evidence="4" type="ORF">CYNAS_LOCUS6526</name>
</gene>
<name>A0AA36LZM7_CYLNA</name>
<dbReference type="GO" id="GO:0051287">
    <property type="term" value="F:NAD binding"/>
    <property type="evidence" value="ECO:0007669"/>
    <property type="project" value="TreeGrafter"/>
</dbReference>
<evidence type="ECO:0000259" key="3">
    <source>
        <dbReference type="PROSITE" id="PS51462"/>
    </source>
</evidence>
<dbReference type="Gene3D" id="3.40.630.30">
    <property type="match status" value="1"/>
</dbReference>